<accession>A0A6A3GVI5</accession>
<evidence type="ECO:0000313" key="3">
    <source>
        <dbReference type="EMBL" id="KAE9352915.1"/>
    </source>
</evidence>
<feature type="region of interest" description="Disordered" evidence="1">
    <location>
        <begin position="161"/>
        <end position="203"/>
    </location>
</feature>
<evidence type="ECO:0000313" key="4">
    <source>
        <dbReference type="Proteomes" id="UP000434957"/>
    </source>
</evidence>
<dbReference type="Proteomes" id="UP000435112">
    <property type="component" value="Unassembled WGS sequence"/>
</dbReference>
<dbReference type="EMBL" id="QXFT01000153">
    <property type="protein sequence ID" value="KAE9352915.1"/>
    <property type="molecule type" value="Genomic_DNA"/>
</dbReference>
<dbReference type="Proteomes" id="UP000434957">
    <property type="component" value="Unassembled WGS sequence"/>
</dbReference>
<keyword evidence="4" id="KW-1185">Reference proteome</keyword>
<dbReference type="PANTHER" id="PTHR45125:SF3">
    <property type="entry name" value="NO-APICAL-MERISTEM-ASSOCIATED CARBOXY-TERMINAL DOMAIN PROTEIN"/>
    <property type="match status" value="1"/>
</dbReference>
<feature type="compositionally biased region" description="Acidic residues" evidence="1">
    <location>
        <begin position="177"/>
        <end position="188"/>
    </location>
</feature>
<evidence type="ECO:0000313" key="5">
    <source>
        <dbReference type="Proteomes" id="UP000435112"/>
    </source>
</evidence>
<protein>
    <recommendedName>
        <fullName evidence="6">No apical meristem-associated C-terminal domain-containing protein</fullName>
    </recommendedName>
</protein>
<proteinExistence type="predicted"/>
<name>A0A6A3GVI5_9STRA</name>
<evidence type="ECO:0008006" key="6">
    <source>
        <dbReference type="Google" id="ProtNLM"/>
    </source>
</evidence>
<gene>
    <name evidence="2" type="ORF">PR002_g30043</name>
    <name evidence="3" type="ORF">PR003_g4126</name>
</gene>
<dbReference type="PANTHER" id="PTHR45125">
    <property type="entry name" value="F21J9.4-RELATED"/>
    <property type="match status" value="1"/>
</dbReference>
<dbReference type="EMBL" id="QXFU01006456">
    <property type="protein sequence ID" value="KAE8960974.1"/>
    <property type="molecule type" value="Genomic_DNA"/>
</dbReference>
<sequence length="284" mass="31830">MPNATPWSVEEDVRLCKAYTNISEDGATSTDQNATAFWDRIHATYSQLGATDTVARKPGALQTRWAGLIRPDVALYASCLAAVEAQQRSGWTEQDYTNEAANRFTAKREQLNANALREYNEGVSSGSVKGKRKPRLKPETFRLLHCFNVLRGCVRFMRDIPTPRKRPCQPSEHDESGLLDDDGADSEDSDKQDTGEATLSSMDTFQSPVGVLHAVRPTSAGKKKAKQLHFEEQVDKVIMHSQRELAVATSAQVEIMREQLQVAKKRWRSWKVNSEPSAIKPKWP</sequence>
<reference evidence="2 5" key="1">
    <citation type="submission" date="2018-09" db="EMBL/GenBank/DDBJ databases">
        <title>Genomic investigation of the strawberry pathogen Phytophthora fragariae indicates pathogenicity is determined by transcriptional variation in three key races.</title>
        <authorList>
            <person name="Adams T.M."/>
            <person name="Armitage A.D."/>
            <person name="Sobczyk M.K."/>
            <person name="Bates H.J."/>
            <person name="Dunwell J.M."/>
            <person name="Nellist C.F."/>
            <person name="Harrison R.J."/>
        </authorList>
    </citation>
    <scope>NUCLEOTIDE SEQUENCE [LARGE SCALE GENOMIC DNA]</scope>
    <source>
        <strain evidence="2 5">SCRP324</strain>
        <strain evidence="3 4">SCRP333</strain>
    </source>
</reference>
<evidence type="ECO:0000313" key="2">
    <source>
        <dbReference type="EMBL" id="KAE8960974.1"/>
    </source>
</evidence>
<organism evidence="2 5">
    <name type="scientific">Phytophthora rubi</name>
    <dbReference type="NCBI Taxonomy" id="129364"/>
    <lineage>
        <taxon>Eukaryota</taxon>
        <taxon>Sar</taxon>
        <taxon>Stramenopiles</taxon>
        <taxon>Oomycota</taxon>
        <taxon>Peronosporomycetes</taxon>
        <taxon>Peronosporales</taxon>
        <taxon>Peronosporaceae</taxon>
        <taxon>Phytophthora</taxon>
    </lineage>
</organism>
<dbReference type="OrthoDB" id="129295at2759"/>
<comment type="caution">
    <text evidence="2">The sequence shown here is derived from an EMBL/GenBank/DDBJ whole genome shotgun (WGS) entry which is preliminary data.</text>
</comment>
<evidence type="ECO:0000256" key="1">
    <source>
        <dbReference type="SAM" id="MobiDB-lite"/>
    </source>
</evidence>
<dbReference type="AlphaFoldDB" id="A0A6A3GVI5"/>